<dbReference type="PANTHER" id="PTHR30041:SF4">
    <property type="entry name" value="ARSENATE REDUCTASE"/>
    <property type="match status" value="1"/>
</dbReference>
<sequence length="117" mass="13173">MPTAKIYHNPRCSKSRATLELLVAKHDDVEVIKYLEYPPTVAEIKSMLQQLGLGIHDILRKNEAEFKANDMANPALSTEQLLALAHQFPKVLERPIVTFNNQAIIGRPPENVLGLFE</sequence>
<protein>
    <recommendedName>
        <fullName evidence="4">Arsenate reductase</fullName>
        <ecNumber evidence="4">1.20.4.1</ecNumber>
    </recommendedName>
</protein>
<keyword evidence="6" id="KW-1185">Reference proteome</keyword>
<evidence type="ECO:0000256" key="1">
    <source>
        <dbReference type="ARBA" id="ARBA00007198"/>
    </source>
</evidence>
<name>A0A4R6XMK7_9GAMM</name>
<evidence type="ECO:0000313" key="5">
    <source>
        <dbReference type="EMBL" id="TDR19609.1"/>
    </source>
</evidence>
<dbReference type="InterPro" id="IPR036249">
    <property type="entry name" value="Thioredoxin-like_sf"/>
</dbReference>
<organism evidence="5 6">
    <name type="scientific">Marinicella litoralis</name>
    <dbReference type="NCBI Taxonomy" id="644220"/>
    <lineage>
        <taxon>Bacteria</taxon>
        <taxon>Pseudomonadati</taxon>
        <taxon>Pseudomonadota</taxon>
        <taxon>Gammaproteobacteria</taxon>
        <taxon>Lysobacterales</taxon>
        <taxon>Marinicellaceae</taxon>
        <taxon>Marinicella</taxon>
    </lineage>
</organism>
<dbReference type="SUPFAM" id="SSF52833">
    <property type="entry name" value="Thioredoxin-like"/>
    <property type="match status" value="1"/>
</dbReference>
<dbReference type="OrthoDB" id="9790554at2"/>
<evidence type="ECO:0000313" key="6">
    <source>
        <dbReference type="Proteomes" id="UP000295724"/>
    </source>
</evidence>
<dbReference type="InterPro" id="IPR006660">
    <property type="entry name" value="Arsenate_reductase-like"/>
</dbReference>
<dbReference type="NCBIfam" id="TIGR00014">
    <property type="entry name" value="arsC"/>
    <property type="match status" value="1"/>
</dbReference>
<dbReference type="RefSeq" id="WP_099019758.1">
    <property type="nucleotide sequence ID" value="NZ_NIHB01000004.1"/>
</dbReference>
<gene>
    <name evidence="5" type="ORF">C8D91_2166</name>
</gene>
<dbReference type="PROSITE" id="PS51353">
    <property type="entry name" value="ARSC"/>
    <property type="match status" value="1"/>
</dbReference>
<dbReference type="CDD" id="cd03034">
    <property type="entry name" value="ArsC_ArsC"/>
    <property type="match status" value="1"/>
</dbReference>
<keyword evidence="2 4" id="KW-0560">Oxidoreductase</keyword>
<dbReference type="Proteomes" id="UP000295724">
    <property type="component" value="Unassembled WGS sequence"/>
</dbReference>
<accession>A0A4R6XMK7</accession>
<dbReference type="Pfam" id="PF03960">
    <property type="entry name" value="ArsC"/>
    <property type="match status" value="1"/>
</dbReference>
<evidence type="ECO:0000256" key="2">
    <source>
        <dbReference type="ARBA" id="ARBA00023002"/>
    </source>
</evidence>
<dbReference type="Gene3D" id="3.40.30.10">
    <property type="entry name" value="Glutaredoxin"/>
    <property type="match status" value="1"/>
</dbReference>
<dbReference type="AlphaFoldDB" id="A0A4R6XMK7"/>
<evidence type="ECO:0000256" key="3">
    <source>
        <dbReference type="PROSITE-ProRule" id="PRU01282"/>
    </source>
</evidence>
<dbReference type="EMBL" id="SNZB01000004">
    <property type="protein sequence ID" value="TDR19609.1"/>
    <property type="molecule type" value="Genomic_DNA"/>
</dbReference>
<dbReference type="InterPro" id="IPR006659">
    <property type="entry name" value="Arsenate_reductase"/>
</dbReference>
<comment type="similarity">
    <text evidence="1 3 4">Belongs to the ArsC family.</text>
</comment>
<dbReference type="GO" id="GO:0008794">
    <property type="term" value="F:arsenate reductase (glutaredoxin) activity"/>
    <property type="evidence" value="ECO:0007669"/>
    <property type="project" value="UniProtKB-UniRule"/>
</dbReference>
<dbReference type="PANTHER" id="PTHR30041">
    <property type="entry name" value="ARSENATE REDUCTASE"/>
    <property type="match status" value="1"/>
</dbReference>
<proteinExistence type="inferred from homology"/>
<dbReference type="EC" id="1.20.4.1" evidence="4"/>
<evidence type="ECO:0000256" key="4">
    <source>
        <dbReference type="RuleBase" id="RU362029"/>
    </source>
</evidence>
<reference evidence="5 6" key="1">
    <citation type="submission" date="2019-03" db="EMBL/GenBank/DDBJ databases">
        <title>Genomic Encyclopedia of Type Strains, Phase IV (KMG-IV): sequencing the most valuable type-strain genomes for metagenomic binning, comparative biology and taxonomic classification.</title>
        <authorList>
            <person name="Goeker M."/>
        </authorList>
    </citation>
    <scope>NUCLEOTIDE SEQUENCE [LARGE SCALE GENOMIC DNA]</scope>
    <source>
        <strain evidence="5 6">DSM 25488</strain>
    </source>
</reference>
<comment type="caution">
    <text evidence="5">The sequence shown here is derived from an EMBL/GenBank/DDBJ whole genome shotgun (WGS) entry which is preliminary data.</text>
</comment>
<comment type="catalytic activity">
    <reaction evidence="4">
        <text>[glutaredoxin]-dithiol + arsenate + glutathione + H(+) = glutathionyl-S-S-[glutaredoxin] + arsenite + H2O</text>
        <dbReference type="Rhea" id="RHEA:22016"/>
        <dbReference type="Rhea" id="RHEA-COMP:10729"/>
        <dbReference type="Rhea" id="RHEA-COMP:17668"/>
        <dbReference type="ChEBI" id="CHEBI:15377"/>
        <dbReference type="ChEBI" id="CHEBI:15378"/>
        <dbReference type="ChEBI" id="CHEBI:29242"/>
        <dbReference type="ChEBI" id="CHEBI:29950"/>
        <dbReference type="ChEBI" id="CHEBI:48597"/>
        <dbReference type="ChEBI" id="CHEBI:57925"/>
        <dbReference type="ChEBI" id="CHEBI:146199"/>
        <dbReference type="EC" id="1.20.4.1"/>
    </reaction>
</comment>